<feature type="domain" description="HTH araC/xylS-type" evidence="4">
    <location>
        <begin position="159"/>
        <end position="257"/>
    </location>
</feature>
<accession>A0A198AJZ4</accession>
<dbReference type="InterPro" id="IPR009057">
    <property type="entry name" value="Homeodomain-like_sf"/>
</dbReference>
<dbReference type="GO" id="GO:0043565">
    <property type="term" value="F:sequence-specific DNA binding"/>
    <property type="evidence" value="ECO:0007669"/>
    <property type="project" value="InterPro"/>
</dbReference>
<organism evidence="5 6">
    <name type="scientific">Paenibacillus oryzisoli</name>
    <dbReference type="NCBI Taxonomy" id="1850517"/>
    <lineage>
        <taxon>Bacteria</taxon>
        <taxon>Bacillati</taxon>
        <taxon>Bacillota</taxon>
        <taxon>Bacilli</taxon>
        <taxon>Bacillales</taxon>
        <taxon>Paenibacillaceae</taxon>
        <taxon>Paenibacillus</taxon>
    </lineage>
</organism>
<dbReference type="GO" id="GO:0003700">
    <property type="term" value="F:DNA-binding transcription factor activity"/>
    <property type="evidence" value="ECO:0007669"/>
    <property type="project" value="InterPro"/>
</dbReference>
<dbReference type="STRING" id="1850517.A8708_30695"/>
<dbReference type="Pfam" id="PF02311">
    <property type="entry name" value="AraC_binding"/>
    <property type="match status" value="1"/>
</dbReference>
<dbReference type="InterPro" id="IPR037923">
    <property type="entry name" value="HTH-like"/>
</dbReference>
<dbReference type="SUPFAM" id="SSF51215">
    <property type="entry name" value="Regulatory protein AraC"/>
    <property type="match status" value="1"/>
</dbReference>
<evidence type="ECO:0000313" key="6">
    <source>
        <dbReference type="Proteomes" id="UP000078454"/>
    </source>
</evidence>
<proteinExistence type="predicted"/>
<evidence type="ECO:0000259" key="4">
    <source>
        <dbReference type="PROSITE" id="PS01124"/>
    </source>
</evidence>
<dbReference type="AlphaFoldDB" id="A0A198AJZ4"/>
<dbReference type="InterPro" id="IPR003313">
    <property type="entry name" value="AraC-bd"/>
</dbReference>
<dbReference type="PROSITE" id="PS01124">
    <property type="entry name" value="HTH_ARAC_FAMILY_2"/>
    <property type="match status" value="1"/>
</dbReference>
<name>A0A198AJZ4_9BACL</name>
<gene>
    <name evidence="5" type="ORF">A8708_30695</name>
</gene>
<dbReference type="PANTHER" id="PTHR43280">
    <property type="entry name" value="ARAC-FAMILY TRANSCRIPTIONAL REGULATOR"/>
    <property type="match status" value="1"/>
</dbReference>
<evidence type="ECO:0000313" key="5">
    <source>
        <dbReference type="EMBL" id="OAS21248.1"/>
    </source>
</evidence>
<dbReference type="Proteomes" id="UP000078454">
    <property type="component" value="Unassembled WGS sequence"/>
</dbReference>
<dbReference type="PANTHER" id="PTHR43280:SF30">
    <property type="entry name" value="MMSAB OPERON REGULATORY PROTEIN"/>
    <property type="match status" value="1"/>
</dbReference>
<dbReference type="Pfam" id="PF12833">
    <property type="entry name" value="HTH_18"/>
    <property type="match status" value="1"/>
</dbReference>
<reference evidence="5 6" key="1">
    <citation type="submission" date="2016-05" db="EMBL/GenBank/DDBJ databases">
        <title>Paenibacillus sp. 1ZS3-15 nov., isolated from the rhizosphere soil.</title>
        <authorList>
            <person name="Zhang X.X."/>
            <person name="Zhang J."/>
        </authorList>
    </citation>
    <scope>NUCLEOTIDE SEQUENCE [LARGE SCALE GENOMIC DNA]</scope>
    <source>
        <strain evidence="5 6">1ZS3-15</strain>
    </source>
</reference>
<keyword evidence="2" id="KW-0238">DNA-binding</keyword>
<dbReference type="EMBL" id="LYPB01000049">
    <property type="protein sequence ID" value="OAS21248.1"/>
    <property type="molecule type" value="Genomic_DNA"/>
</dbReference>
<protein>
    <recommendedName>
        <fullName evidence="4">HTH araC/xylS-type domain-containing protein</fullName>
    </recommendedName>
</protein>
<evidence type="ECO:0000256" key="2">
    <source>
        <dbReference type="ARBA" id="ARBA00023125"/>
    </source>
</evidence>
<sequence>MIMSFDEYPLLAGLYVKNDSYNEQRPQGRQDWLLTFTLEGEGFFNLQGSLSKCKTGDIHLLRPGTPQHYGTSPSATWRFCWVHFPDTFMETNLLPNLQLLHLTVDSESLRERIYHTFIRILEDSRERQEYWFELCSTSVQELLLVIAQKMHKNIDPRIEEVQYLLSKNMHQPIRIDELASAVGLSSSRLSHLFKESTGHSVIDTLNQMRVKQAVLLLKHTDRSASEVCYDVGFQNYNHFTNQFRKWYGVNPSVLKKEER</sequence>
<dbReference type="OrthoDB" id="9803764at2"/>
<dbReference type="SUPFAM" id="SSF46689">
    <property type="entry name" value="Homeodomain-like"/>
    <property type="match status" value="2"/>
</dbReference>
<dbReference type="InterPro" id="IPR018060">
    <property type="entry name" value="HTH_AraC"/>
</dbReference>
<dbReference type="SMART" id="SM00342">
    <property type="entry name" value="HTH_ARAC"/>
    <property type="match status" value="1"/>
</dbReference>
<keyword evidence="1" id="KW-0805">Transcription regulation</keyword>
<keyword evidence="6" id="KW-1185">Reference proteome</keyword>
<keyword evidence="3" id="KW-0804">Transcription</keyword>
<evidence type="ECO:0000256" key="1">
    <source>
        <dbReference type="ARBA" id="ARBA00023015"/>
    </source>
</evidence>
<dbReference type="Gene3D" id="1.10.10.60">
    <property type="entry name" value="Homeodomain-like"/>
    <property type="match status" value="2"/>
</dbReference>
<evidence type="ECO:0000256" key="3">
    <source>
        <dbReference type="ARBA" id="ARBA00023163"/>
    </source>
</evidence>
<dbReference type="Gene3D" id="2.60.120.280">
    <property type="entry name" value="Regulatory protein AraC"/>
    <property type="match status" value="1"/>
</dbReference>
<comment type="caution">
    <text evidence="5">The sequence shown here is derived from an EMBL/GenBank/DDBJ whole genome shotgun (WGS) entry which is preliminary data.</text>
</comment>